<dbReference type="Proteomes" id="UP000095280">
    <property type="component" value="Unplaced"/>
</dbReference>
<accession>A0A1I8JKM6</accession>
<evidence type="ECO:0000313" key="2">
    <source>
        <dbReference type="WBParaSite" id="maker-uti_cns_0048552-snap-gene-0.6-mRNA-1"/>
    </source>
</evidence>
<reference evidence="2" key="1">
    <citation type="submission" date="2016-11" db="UniProtKB">
        <authorList>
            <consortium name="WormBaseParasite"/>
        </authorList>
    </citation>
    <scope>IDENTIFICATION</scope>
</reference>
<proteinExistence type="predicted"/>
<evidence type="ECO:0000313" key="1">
    <source>
        <dbReference type="Proteomes" id="UP000095280"/>
    </source>
</evidence>
<dbReference type="AlphaFoldDB" id="A0A1I8JKM6"/>
<organism evidence="1 2">
    <name type="scientific">Macrostomum lignano</name>
    <dbReference type="NCBI Taxonomy" id="282301"/>
    <lineage>
        <taxon>Eukaryota</taxon>
        <taxon>Metazoa</taxon>
        <taxon>Spiralia</taxon>
        <taxon>Lophotrochozoa</taxon>
        <taxon>Platyhelminthes</taxon>
        <taxon>Rhabditophora</taxon>
        <taxon>Macrostomorpha</taxon>
        <taxon>Macrostomida</taxon>
        <taxon>Macrostomidae</taxon>
        <taxon>Macrostomum</taxon>
    </lineage>
</organism>
<sequence>MQSILKQIDNHNYTEDCSQPILREGVFRAVPVVVVPDSNTDTTSGASLYSIVRSRLDGCKSSSVFSGEISAEEDAEEEPACPCLSVGWNRLQNLVNEELESISQLHSRLLNYSEGDGDISQLLFQLLLCEQRRQHALQLISTEESESKTTVDTECLATTRPTSYQLKVSQILLPIDINLLLKHERHCFVCLLRSPIGCIYASKMADLGQADYSEASALTVPCAVSVPCLAADFNVALQVYWLRLVCDAPVAAGGCSYRVPNKRRRFFPRLGVKSLLSGEQQQQKLHKQQEKMQWKKRQFNLLGEVSITMDLVRLSAGNVSIEAPPIGSCPVRGNISVRCGVQTEPDGRLR</sequence>
<protein>
    <submittedName>
        <fullName evidence="2">Uncharacterized protein</fullName>
    </submittedName>
</protein>
<keyword evidence="1" id="KW-1185">Reference proteome</keyword>
<dbReference type="WBParaSite" id="maker-uti_cns_0048552-snap-gene-0.6-mRNA-1">
    <property type="protein sequence ID" value="maker-uti_cns_0048552-snap-gene-0.6-mRNA-1"/>
    <property type="gene ID" value="maker-uti_cns_0048552-snap-gene-0.6"/>
</dbReference>
<name>A0A1I8JKM6_9PLAT</name>